<dbReference type="PANTHER" id="PTHR19959:SF119">
    <property type="entry name" value="FUNGAL LIPASE-LIKE DOMAIN-CONTAINING PROTEIN"/>
    <property type="match status" value="1"/>
</dbReference>
<dbReference type="InterPro" id="IPR024983">
    <property type="entry name" value="CHAT_dom"/>
</dbReference>
<dbReference type="PANTHER" id="PTHR19959">
    <property type="entry name" value="KINESIN LIGHT CHAIN"/>
    <property type="match status" value="1"/>
</dbReference>
<reference evidence="3 4" key="1">
    <citation type="submission" date="2017-04" db="EMBL/GenBank/DDBJ databases">
        <authorList>
            <person name="Afonso C.L."/>
            <person name="Miller P.J."/>
            <person name="Scott M.A."/>
            <person name="Spackman E."/>
            <person name="Goraichik I."/>
            <person name="Dimitrov K.M."/>
            <person name="Suarez D.L."/>
            <person name="Swayne D.E."/>
        </authorList>
    </citation>
    <scope>NUCLEOTIDE SEQUENCE [LARGE SCALE GENOMIC DNA]</scope>
    <source>
        <strain evidence="3 4">DSM 3385</strain>
    </source>
</reference>
<proteinExistence type="predicted"/>
<dbReference type="RefSeq" id="WP_084071919.1">
    <property type="nucleotide sequence ID" value="NZ_FWXY01000045.1"/>
</dbReference>
<feature type="domain" description="CHAT" evidence="2">
    <location>
        <begin position="777"/>
        <end position="1039"/>
    </location>
</feature>
<dbReference type="STRING" id="1121400.SAMN02746065_1452"/>
<dbReference type="EMBL" id="FWXY01000045">
    <property type="protein sequence ID" value="SMD13028.1"/>
    <property type="molecule type" value="Genomic_DNA"/>
</dbReference>
<accession>A0A1W2EV44</accession>
<organism evidence="3 4">
    <name type="scientific">Desulfocicer vacuolatum DSM 3385</name>
    <dbReference type="NCBI Taxonomy" id="1121400"/>
    <lineage>
        <taxon>Bacteria</taxon>
        <taxon>Pseudomonadati</taxon>
        <taxon>Thermodesulfobacteriota</taxon>
        <taxon>Desulfobacteria</taxon>
        <taxon>Desulfobacterales</taxon>
        <taxon>Desulfobacteraceae</taxon>
        <taxon>Desulfocicer</taxon>
    </lineage>
</organism>
<dbReference type="Gene3D" id="1.25.40.10">
    <property type="entry name" value="Tetratricopeptide repeat domain"/>
    <property type="match status" value="3"/>
</dbReference>
<dbReference type="SUPFAM" id="SSF48452">
    <property type="entry name" value="TPR-like"/>
    <property type="match status" value="2"/>
</dbReference>
<evidence type="ECO:0000256" key="1">
    <source>
        <dbReference type="PROSITE-ProRule" id="PRU00339"/>
    </source>
</evidence>
<name>A0A1W2EV44_9BACT</name>
<evidence type="ECO:0000313" key="4">
    <source>
        <dbReference type="Proteomes" id="UP000192418"/>
    </source>
</evidence>
<dbReference type="OrthoDB" id="5419754at2"/>
<feature type="repeat" description="TPR" evidence="1">
    <location>
        <begin position="167"/>
        <end position="200"/>
    </location>
</feature>
<dbReference type="PROSITE" id="PS50005">
    <property type="entry name" value="TPR"/>
    <property type="match status" value="3"/>
</dbReference>
<gene>
    <name evidence="3" type="ORF">SAMN02746065_1452</name>
</gene>
<keyword evidence="4" id="KW-1185">Reference proteome</keyword>
<feature type="repeat" description="TPR" evidence="1">
    <location>
        <begin position="305"/>
        <end position="338"/>
    </location>
</feature>
<feature type="repeat" description="TPR" evidence="1">
    <location>
        <begin position="259"/>
        <end position="292"/>
    </location>
</feature>
<dbReference type="Pfam" id="PF13181">
    <property type="entry name" value="TPR_8"/>
    <property type="match status" value="1"/>
</dbReference>
<dbReference type="Pfam" id="PF12770">
    <property type="entry name" value="CHAT"/>
    <property type="match status" value="1"/>
</dbReference>
<dbReference type="AlphaFoldDB" id="A0A1W2EV44"/>
<evidence type="ECO:0000259" key="2">
    <source>
        <dbReference type="Pfam" id="PF12770"/>
    </source>
</evidence>
<evidence type="ECO:0000313" key="3">
    <source>
        <dbReference type="EMBL" id="SMD13028.1"/>
    </source>
</evidence>
<protein>
    <submittedName>
        <fullName evidence="3">Tfp pilus assembly protein PilF</fullName>
    </submittedName>
</protein>
<sequence>MTDLPTIEELLENYENIPQDQLLAWWQSKGVKWNDHIQKSSAYTFFLALWQSGVELKIKMKILGRLPQLSHEQFNELIEIYKGQQKEVSTQRQLDNEQLIHIYNILPLEERPGFITVLTAIKKAEKKAEEFYASHRQKEAAIFFQQALNLYAQKSFQDLICFDPSYARTAANLGIILKSTGNYNAAIKSYKQAQNLFEGDYCKDRFELNPDRARIAMKLGNSLYLTGDYDAAIKSHKQAQRLFKGDYCKDLFELDPNRALTATNLGNALQSTGDYDAAIKSYRQAQRLFEGDYCKDRFEFDPYRARTAMNLGVALQSTGDYDAAIKSYKQTQKLYKGDYCKDRFELDPDRSRTSMNLGNSLYLTEDYDAAIKSHKQAQRLFKGDYCKDLFELDPSRARTAMNLGAALQSTGDYNAAIKSLKHAQMLLQGDYCKDHFELDPSRAGTAANLATALYSIRDYDAAIKSHKQAEQIYESKTMGHGLPLNKERCTLYANASWMLDKMNKPLVWAKEKSEHLIRMLELAPVKGTAADGTVSTWENMRRSFARFHANWLAFVIDQQKYEEIPRILFCIQGRELASELLDELGEAAGQRLPDQVKAYQKLRHRLRKMIQKKKGGRTGIIEPFDPGTRSLGRARQNKTLEAEQEAIAAYNRLHKQMGDARRKASGLPGFELLELPYDAFTLENIQAIPDFHSHQSLLLMINHEDVQGVLVIQKQGIPQWLPLNSMDELAKRTRVLTGERNSYLGNCRRNIHDDRQDKSDIPVMSARERGRFWPDMIRDLREKFWSPLQPYLTGNKELFILPQGSLHQLPVLAGKPKGVTTRFYPGLIYYALQTGLIKRNMQENGRSWHYPAALLYYDHRDNGKKFLAGVEKEVEAIKAVHQKNNSLCETLEYPAPFPNEPIEIDLLTGIGHGGDDSHMAFSTAMQVSKNQSLSYQDILSGKAKVRHAFFNTCLIAMNRDDSQGTPMGLSTGFIRKGTQSITGFLYPISDLLATHFGPIFHKHWLASKTKDPDRVLHKAHKEFMESTEDILSQILVQYWRPKLQREIADCTTVRKEVQEELINAFELDEDQAAIIARLINRHEGPEKELPDLLIKTVIDMKSFGSNDENPPLMAIGTILYGIRAYGR</sequence>
<keyword evidence="1" id="KW-0802">TPR repeat</keyword>
<dbReference type="SMART" id="SM00028">
    <property type="entry name" value="TPR"/>
    <property type="match status" value="7"/>
</dbReference>
<dbReference type="InterPro" id="IPR019734">
    <property type="entry name" value="TPR_rpt"/>
</dbReference>
<dbReference type="Proteomes" id="UP000192418">
    <property type="component" value="Unassembled WGS sequence"/>
</dbReference>
<dbReference type="InterPro" id="IPR011990">
    <property type="entry name" value="TPR-like_helical_dom_sf"/>
</dbReference>
<dbReference type="Pfam" id="PF13432">
    <property type="entry name" value="TPR_16"/>
    <property type="match status" value="1"/>
</dbReference>
<dbReference type="Pfam" id="PF13424">
    <property type="entry name" value="TPR_12"/>
    <property type="match status" value="1"/>
</dbReference>